<feature type="region of interest" description="Disordered" evidence="1">
    <location>
        <begin position="175"/>
        <end position="274"/>
    </location>
</feature>
<keyword evidence="3" id="KW-1185">Reference proteome</keyword>
<dbReference type="Proteomes" id="UP001500307">
    <property type="component" value="Unassembled WGS sequence"/>
</dbReference>
<name>A0ABP8SUJ3_9ACTN</name>
<gene>
    <name evidence="2" type="ORF">GCM10023176_41350</name>
</gene>
<accession>A0ABP8SUJ3</accession>
<reference evidence="3" key="1">
    <citation type="journal article" date="2019" name="Int. J. Syst. Evol. Microbiol.">
        <title>The Global Catalogue of Microorganisms (GCM) 10K type strain sequencing project: providing services to taxonomists for standard genome sequencing and annotation.</title>
        <authorList>
            <consortium name="The Broad Institute Genomics Platform"/>
            <consortium name="The Broad Institute Genome Sequencing Center for Infectious Disease"/>
            <person name="Wu L."/>
            <person name="Ma J."/>
        </authorList>
    </citation>
    <scope>NUCLEOTIDE SEQUENCE [LARGE SCALE GENOMIC DNA]</scope>
    <source>
        <strain evidence="3">JCM 3175</strain>
    </source>
</reference>
<evidence type="ECO:0000313" key="2">
    <source>
        <dbReference type="EMBL" id="GAA4574384.1"/>
    </source>
</evidence>
<sequence>MAALVALGPEITDEQGVAAAHGAAQLALAVATTVAVLHRVGVQPWATEPPAVLGVAIGTAVLLLREAPMPAGYAAALLARARAGYLLPRHSSGSAPVSGHRFALLEGTDVPEVDFGGNGLVAVVPGGAVIRTGVETGHVRLLLSILDGPPPDVATGWEEIVEVSGRAAVGGASVVGPHASEPHLRQVTPPWPGDYRLRVHARGRDDTDQPTPSTTSWWSGRRPPRPRPCMPAPTGSATGCAASRSRSRHGPNGPKPPTDGCAAAPWPRPRQSRW</sequence>
<comment type="caution">
    <text evidence="2">The sequence shown here is derived from an EMBL/GenBank/DDBJ whole genome shotgun (WGS) entry which is preliminary data.</text>
</comment>
<evidence type="ECO:0000313" key="3">
    <source>
        <dbReference type="Proteomes" id="UP001500307"/>
    </source>
</evidence>
<organism evidence="2 3">
    <name type="scientific">Micromonospora coerulea</name>
    <dbReference type="NCBI Taxonomy" id="47856"/>
    <lineage>
        <taxon>Bacteria</taxon>
        <taxon>Bacillati</taxon>
        <taxon>Actinomycetota</taxon>
        <taxon>Actinomycetes</taxon>
        <taxon>Micromonosporales</taxon>
        <taxon>Micromonosporaceae</taxon>
        <taxon>Micromonospora</taxon>
    </lineage>
</organism>
<evidence type="ECO:0000256" key="1">
    <source>
        <dbReference type="SAM" id="MobiDB-lite"/>
    </source>
</evidence>
<feature type="compositionally biased region" description="Low complexity" evidence="1">
    <location>
        <begin position="210"/>
        <end position="221"/>
    </location>
</feature>
<protein>
    <submittedName>
        <fullName evidence="2">Uncharacterized protein</fullName>
    </submittedName>
</protein>
<proteinExistence type="predicted"/>
<dbReference type="EMBL" id="BAABGU010000023">
    <property type="protein sequence ID" value="GAA4574384.1"/>
    <property type="molecule type" value="Genomic_DNA"/>
</dbReference>